<dbReference type="Proteomes" id="UP001623591">
    <property type="component" value="Unassembled WGS sequence"/>
</dbReference>
<dbReference type="SUPFAM" id="SSF109604">
    <property type="entry name" value="HD-domain/PDEase-like"/>
    <property type="match status" value="2"/>
</dbReference>
<gene>
    <name evidence="2" type="ORF">ACJDUG_15985</name>
</gene>
<dbReference type="InterPro" id="IPR037522">
    <property type="entry name" value="HD_GYP_dom"/>
</dbReference>
<dbReference type="RefSeq" id="WP_406770882.1">
    <property type="nucleotide sequence ID" value="NZ_JBJHZZ010000018.1"/>
</dbReference>
<proteinExistence type="predicted"/>
<accession>A0ABW8T7B3</accession>
<dbReference type="PROSITE" id="PS51832">
    <property type="entry name" value="HD_GYP"/>
    <property type="match status" value="2"/>
</dbReference>
<dbReference type="Gene3D" id="1.10.3210.10">
    <property type="entry name" value="Hypothetical protein af1432"/>
    <property type="match status" value="2"/>
</dbReference>
<dbReference type="PANTHER" id="PTHR43155">
    <property type="entry name" value="CYCLIC DI-GMP PHOSPHODIESTERASE PA4108-RELATED"/>
    <property type="match status" value="1"/>
</dbReference>
<organism evidence="2 3">
    <name type="scientific">Candidatus Clostridium stratigraminis</name>
    <dbReference type="NCBI Taxonomy" id="3381661"/>
    <lineage>
        <taxon>Bacteria</taxon>
        <taxon>Bacillati</taxon>
        <taxon>Bacillota</taxon>
        <taxon>Clostridia</taxon>
        <taxon>Eubacteriales</taxon>
        <taxon>Clostridiaceae</taxon>
        <taxon>Clostridium</taxon>
    </lineage>
</organism>
<dbReference type="GO" id="GO:0016787">
    <property type="term" value="F:hydrolase activity"/>
    <property type="evidence" value="ECO:0007669"/>
    <property type="project" value="UniProtKB-KW"/>
</dbReference>
<dbReference type="CDD" id="cd00077">
    <property type="entry name" value="HDc"/>
    <property type="match status" value="2"/>
</dbReference>
<dbReference type="EMBL" id="JBJHZZ010000018">
    <property type="protein sequence ID" value="MFL0248449.1"/>
    <property type="molecule type" value="Genomic_DNA"/>
</dbReference>
<dbReference type="PANTHER" id="PTHR43155:SF1">
    <property type="entry name" value="3'3'-CGAMP-SPECIFIC PHOSPHODIESTERASE 1"/>
    <property type="match status" value="1"/>
</dbReference>
<dbReference type="Pfam" id="PF13487">
    <property type="entry name" value="HD_5"/>
    <property type="match status" value="2"/>
</dbReference>
<evidence type="ECO:0000313" key="2">
    <source>
        <dbReference type="EMBL" id="MFL0248449.1"/>
    </source>
</evidence>
<name>A0ABW8T7B3_9CLOT</name>
<evidence type="ECO:0000313" key="3">
    <source>
        <dbReference type="Proteomes" id="UP001623591"/>
    </source>
</evidence>
<comment type="caution">
    <text evidence="2">The sequence shown here is derived from an EMBL/GenBank/DDBJ whole genome shotgun (WGS) entry which is preliminary data.</text>
</comment>
<protein>
    <submittedName>
        <fullName evidence="2">HD-GYP domain-containing protein</fullName>
        <ecNumber evidence="2">3.1.4.-</ecNumber>
    </submittedName>
</protein>
<reference evidence="2 3" key="1">
    <citation type="submission" date="2024-11" db="EMBL/GenBank/DDBJ databases">
        <authorList>
            <person name="Heng Y.C."/>
            <person name="Lim A.C.H."/>
            <person name="Lee J.K.Y."/>
            <person name="Kittelmann S."/>
        </authorList>
    </citation>
    <scope>NUCLEOTIDE SEQUENCE [LARGE SCALE GENOMIC DNA]</scope>
    <source>
        <strain evidence="2 3">WILCCON 0185</strain>
    </source>
</reference>
<dbReference type="EC" id="3.1.4.-" evidence="2"/>
<keyword evidence="3" id="KW-1185">Reference proteome</keyword>
<sequence>MLFNLNEFLVSVSFALDFIEMDFLGLPSNHGKRVAYMALKLSEKLNFSEKEKYDLVSLSILHDSGIAEVYSREELATNGIGILRLNEDIKDHCVIGENNAKPYPFFTDTTNVIKYHHEKYDGTGFFNIKGDNIPLMSHIIFLANDIEHKFKNTGAAYNIKEDIVNYIRSEKGKSFSPRITEAFLTLCEEDSFWENLKEKNVRPYLRTNTPAFSKTLSLKEIRSITKVMSKIIDSKSEFTEVHSNELSEKVAIMADFYKVPEDEKDMLIIAADLHDIGKLAISNKILDKPEKLTKEEFEVMKEHVRYTRAALEQITGFEDITEWAANHHEKLNGSGYPLGKTEVDLDFNSKLMACLDIYQALVEERPYRKQLSHKEAMSIMRKMQEDNLIDKKIVNDINTVMASI</sequence>
<keyword evidence="2" id="KW-0378">Hydrolase</keyword>
<feature type="domain" description="HD-GYP" evidence="1">
    <location>
        <begin position="5"/>
        <end position="199"/>
    </location>
</feature>
<dbReference type="InterPro" id="IPR003607">
    <property type="entry name" value="HD/PDEase_dom"/>
</dbReference>
<feature type="domain" description="HD-GYP" evidence="1">
    <location>
        <begin position="217"/>
        <end position="404"/>
    </location>
</feature>
<evidence type="ECO:0000259" key="1">
    <source>
        <dbReference type="PROSITE" id="PS51832"/>
    </source>
</evidence>